<dbReference type="RefSeq" id="WP_034843707.1">
    <property type="nucleotide sequence ID" value="NZ_CP014672.1"/>
</dbReference>
<accession>A0A1B1YA20</accession>
<dbReference type="AlphaFoldDB" id="A0A1B1YA20"/>
<evidence type="ECO:0000259" key="1">
    <source>
        <dbReference type="Pfam" id="PF09992"/>
    </source>
</evidence>
<feature type="domain" description="Phosphodiester glycosidase" evidence="1">
    <location>
        <begin position="208"/>
        <end position="367"/>
    </location>
</feature>
<reference evidence="2 3" key="1">
    <citation type="submission" date="2016-02" db="EMBL/GenBank/DDBJ databases">
        <title>Comparison of Clostridium stercorarium subspecies using comparative genomics and transcriptomics.</title>
        <authorList>
            <person name="Schellenberg J."/>
            <person name="Thallinger G."/>
            <person name="Levin D.B."/>
            <person name="Zhang X."/>
            <person name="Alvare G."/>
            <person name="Fristensky B."/>
            <person name="Sparling R."/>
        </authorList>
    </citation>
    <scope>NUCLEOTIDE SEQUENCE [LARGE SCALE GENOMIC DNA]</scope>
    <source>
        <strain evidence="2 3">DSM 2910</strain>
    </source>
</reference>
<dbReference type="PANTHER" id="PTHR40446">
    <property type="entry name" value="N-ACETYLGLUCOSAMINE-1-PHOSPHODIESTER ALPHA-N-ACETYLGLUCOSAMINIDASE"/>
    <property type="match status" value="1"/>
</dbReference>
<dbReference type="OrthoDB" id="9809781at2"/>
<dbReference type="Proteomes" id="UP000092971">
    <property type="component" value="Chromosome"/>
</dbReference>
<protein>
    <submittedName>
        <fullName evidence="2">Exopolysaccharide biosynthesis protein</fullName>
    </submittedName>
</protein>
<dbReference type="EMBL" id="CP014672">
    <property type="protein sequence ID" value="ANW97606.1"/>
    <property type="molecule type" value="Genomic_DNA"/>
</dbReference>
<name>A0A1B1YA20_THEST</name>
<proteinExistence type="predicted"/>
<sequence length="372" mass="41245">MRNFLKLVLFLAIFLVIITGPSDERQNLHYDGSYLYEEITPTPTQVPEKEPVIYTRKEIKYKGLRQVLHILELDLSNPSLKVFPVLSRNGIFGFEFLSDIDERYEATATVNAGFNFAYGQPSGLVVQDGRLLSSSRGYGRILLINNRKARFVSPPFKVWIDTGDEKIPVDSVNPYPYEKGIVVYTPEYGPTNRVDTEYTVCVVRNNTVQSTGIVSGEMEIPDDGFLVVDLRTENSALLNLFRGQKAELSLQEQAEQGYQCSGALVEDGKNVAKDMDEWAGNLNVPTPRTAVGIKDENTLVFLVVDGRQPGYSEGVTGKQLADILISLGVKEAALLDGGASSEMIYKGEVVNRPSTGKERLLASAFVIKYNPN</sequence>
<dbReference type="PANTHER" id="PTHR40446:SF2">
    <property type="entry name" value="N-ACETYLGLUCOSAMINE-1-PHOSPHODIESTER ALPHA-N-ACETYLGLUCOSAMINIDASE"/>
    <property type="match status" value="1"/>
</dbReference>
<evidence type="ECO:0000313" key="3">
    <source>
        <dbReference type="Proteomes" id="UP000092971"/>
    </source>
</evidence>
<dbReference type="Pfam" id="PF09992">
    <property type="entry name" value="NAGPA"/>
    <property type="match status" value="1"/>
</dbReference>
<organism evidence="2 3">
    <name type="scientific">Thermoclostridium stercorarium subsp. thermolacticum DSM 2910</name>
    <dbReference type="NCBI Taxonomy" id="1121336"/>
    <lineage>
        <taxon>Bacteria</taxon>
        <taxon>Bacillati</taxon>
        <taxon>Bacillota</taxon>
        <taxon>Clostridia</taxon>
        <taxon>Eubacteriales</taxon>
        <taxon>Oscillospiraceae</taxon>
        <taxon>Thermoclostridium</taxon>
    </lineage>
</organism>
<gene>
    <name evidence="2" type="ORF">CSTERTH_00415</name>
</gene>
<evidence type="ECO:0000313" key="2">
    <source>
        <dbReference type="EMBL" id="ANW97606.1"/>
    </source>
</evidence>
<dbReference type="InterPro" id="IPR018711">
    <property type="entry name" value="NAGPA"/>
</dbReference>